<dbReference type="Proteomes" id="UP000199318">
    <property type="component" value="Unassembled WGS sequence"/>
</dbReference>
<dbReference type="EMBL" id="FOGV01000020">
    <property type="protein sequence ID" value="SES19809.1"/>
    <property type="molecule type" value="Genomic_DNA"/>
</dbReference>
<dbReference type="OrthoDB" id="9813770at2"/>
<protein>
    <recommendedName>
        <fullName evidence="2">ClpXP adapter protein SpxH</fullName>
    </recommendedName>
</protein>
<keyword evidence="4" id="KW-1185">Reference proteome</keyword>
<evidence type="ECO:0000313" key="4">
    <source>
        <dbReference type="Proteomes" id="UP000199318"/>
    </source>
</evidence>
<dbReference type="RefSeq" id="WP_093073702.1">
    <property type="nucleotide sequence ID" value="NZ_FOGV01000020.1"/>
</dbReference>
<comment type="function">
    <text evidence="2">Adapter protein required for efficient degradation of Spx by ClpXP under non-stress conditions. Interaction with Spx stabilizes Spx and exposes the C-terminus of Spx for recognition and proteolysis by ClpXP.</text>
</comment>
<dbReference type="GO" id="GO:0016853">
    <property type="term" value="F:isomerase activity"/>
    <property type="evidence" value="ECO:0007669"/>
    <property type="project" value="UniProtKB-KW"/>
</dbReference>
<comment type="similarity">
    <text evidence="2">Belongs to the SpxH family.</text>
</comment>
<dbReference type="HAMAP" id="MF_02245">
    <property type="entry name" value="Adapter_SpxH"/>
    <property type="match status" value="1"/>
</dbReference>
<dbReference type="InterPro" id="IPR046404">
    <property type="entry name" value="Adapter_SpxH"/>
</dbReference>
<evidence type="ECO:0000256" key="1">
    <source>
        <dbReference type="ARBA" id="ARBA00022490"/>
    </source>
</evidence>
<proteinExistence type="inferred from homology"/>
<evidence type="ECO:0000313" key="3">
    <source>
        <dbReference type="EMBL" id="SES19809.1"/>
    </source>
</evidence>
<comment type="caution">
    <text evidence="3">The sequence shown here is derived from an EMBL/GenBank/DDBJ whole genome shotgun (WGS) entry which is preliminary data.</text>
</comment>
<dbReference type="PANTHER" id="PTHR13887">
    <property type="entry name" value="GLUTATHIONE S-TRANSFERASE KAPPA"/>
    <property type="match status" value="1"/>
</dbReference>
<reference evidence="4" key="1">
    <citation type="submission" date="2016-10" db="EMBL/GenBank/DDBJ databases">
        <authorList>
            <person name="de Groot N.N."/>
        </authorList>
    </citation>
    <scope>NUCLEOTIDE SEQUENCE [LARGE SCALE GENOMIC DNA]</scope>
    <source>
        <strain evidence="4">10nlg</strain>
    </source>
</reference>
<dbReference type="InterPro" id="IPR036249">
    <property type="entry name" value="Thioredoxin-like_sf"/>
</dbReference>
<comment type="subcellular location">
    <subcellularLocation>
        <location evidence="2">Cytoplasm</location>
    </subcellularLocation>
</comment>
<dbReference type="STRING" id="1464123.SAMN05444126_1208"/>
<dbReference type="Pfam" id="PF13743">
    <property type="entry name" value="Thioredoxin_5"/>
    <property type="match status" value="1"/>
</dbReference>
<keyword evidence="1 2" id="KW-0963">Cytoplasm</keyword>
<gene>
    <name evidence="2" type="primary">spxH</name>
    <name evidence="3" type="ORF">SAMN05444126_1208</name>
</gene>
<name>A0A1H9VE24_9BACI</name>
<dbReference type="AlphaFoldDB" id="A0A1H9VE24"/>
<sequence>MANNRYMYVCDDSQGAYCPTDPSSFYTTEEKPVEIYLFIDPLCPECWVIDPIIKKLQMEYGHYLRLKTFIGISPDKSSFQSGRNLQNRVQDMANSYHETACRTGIPCEGDVWYENPLTTPYTAAMAIKAAEMQGKSIGSKYSRRIREALFLKKKNIADKNVLIDCARHIDGMDIEAFEADLASDEPKKALESDMQTTNDMNIDTVPSMVILGEDPNEPGIKIKGNYSYSIYVDILEDLLGKPLEKCPLISIEQFVSFYSVVAEKELAIIYDLSIEDVRHELKKLQLRCLVDETKTKHGSVWRTLAPCY</sequence>
<keyword evidence="3" id="KW-0413">Isomerase</keyword>
<dbReference type="GO" id="GO:0005737">
    <property type="term" value="C:cytoplasm"/>
    <property type="evidence" value="ECO:0007669"/>
    <property type="project" value="UniProtKB-SubCell"/>
</dbReference>
<dbReference type="CDD" id="cd03025">
    <property type="entry name" value="DsbA_FrnE_like"/>
    <property type="match status" value="1"/>
</dbReference>
<dbReference type="SUPFAM" id="SSF52833">
    <property type="entry name" value="Thioredoxin-like"/>
    <property type="match status" value="1"/>
</dbReference>
<organism evidence="3 4">
    <name type="scientific">Salisediminibacterium halotolerans</name>
    <dbReference type="NCBI Taxonomy" id="517425"/>
    <lineage>
        <taxon>Bacteria</taxon>
        <taxon>Bacillati</taxon>
        <taxon>Bacillota</taxon>
        <taxon>Bacilli</taxon>
        <taxon>Bacillales</taxon>
        <taxon>Bacillaceae</taxon>
        <taxon>Salisediminibacterium</taxon>
    </lineage>
</organism>
<accession>A0A1H9VE24</accession>
<dbReference type="PANTHER" id="PTHR13887:SF47">
    <property type="entry name" value="CLPXP ADAPTER PROTEIN SPXH"/>
    <property type="match status" value="1"/>
</dbReference>
<evidence type="ECO:0000256" key="2">
    <source>
        <dbReference type="HAMAP-Rule" id="MF_02245"/>
    </source>
</evidence>
<dbReference type="Gene3D" id="3.40.30.10">
    <property type="entry name" value="Glutaredoxin"/>
    <property type="match status" value="1"/>
</dbReference>
<comment type="subunit">
    <text evidence="2">Interacts with Spx.</text>
</comment>